<evidence type="ECO:0000256" key="1">
    <source>
        <dbReference type="ARBA" id="ARBA00022801"/>
    </source>
</evidence>
<sequence>MTAPALDRPPAAPSAPALTDVPAPVLPAPAPAGPRRGPLLVAARAVTLAAGLLLGFVGYLLGLSGLQEAHHQSTAYATLRDRLADATAPTGPTEDGAPLAVLDIPAIGLRQVVVVEGTSGRDLMRGPGHRRDTVLPGQPGVAVLFGRSTAFGAPFADLGELEVGDRIDVTTGQGTFHYTVNTRGDGDHPIKDPAPDRLVLVTGDSDWIPTSTVLVGARLDGDPEPAGAKRPATTATDKVLAADKGALPALQLWSLALLLAVVAAAVAARRWQRTAAYLCAAPVVAALLWSVYENAAALLPNVY</sequence>
<organism evidence="4 5">
    <name type="scientific">Kitasatospora phosalacinea</name>
    <dbReference type="NCBI Taxonomy" id="2065"/>
    <lineage>
        <taxon>Bacteria</taxon>
        <taxon>Bacillati</taxon>
        <taxon>Actinomycetota</taxon>
        <taxon>Actinomycetes</taxon>
        <taxon>Kitasatosporales</taxon>
        <taxon>Streptomycetaceae</taxon>
        <taxon>Kitasatospora</taxon>
    </lineage>
</organism>
<name>A0A9W6PL94_9ACTN</name>
<evidence type="ECO:0000256" key="2">
    <source>
        <dbReference type="SAM" id="MobiDB-lite"/>
    </source>
</evidence>
<evidence type="ECO:0000313" key="5">
    <source>
        <dbReference type="Proteomes" id="UP001165143"/>
    </source>
</evidence>
<dbReference type="GO" id="GO:0016787">
    <property type="term" value="F:hydrolase activity"/>
    <property type="evidence" value="ECO:0007669"/>
    <property type="project" value="UniProtKB-KW"/>
</dbReference>
<dbReference type="EMBL" id="BSRX01000032">
    <property type="protein sequence ID" value="GLW56942.1"/>
    <property type="molecule type" value="Genomic_DNA"/>
</dbReference>
<keyword evidence="1" id="KW-0378">Hydrolase</keyword>
<protein>
    <submittedName>
        <fullName evidence="4">Sortase</fullName>
    </submittedName>
</protein>
<dbReference type="Proteomes" id="UP001165143">
    <property type="component" value="Unassembled WGS sequence"/>
</dbReference>
<dbReference type="Gene3D" id="2.40.260.10">
    <property type="entry name" value="Sortase"/>
    <property type="match status" value="1"/>
</dbReference>
<feature type="transmembrane region" description="Helical" evidence="3">
    <location>
        <begin position="45"/>
        <end position="66"/>
    </location>
</feature>
<dbReference type="InterPro" id="IPR023365">
    <property type="entry name" value="Sortase_dom-sf"/>
</dbReference>
<keyword evidence="3" id="KW-0472">Membrane</keyword>
<keyword evidence="3" id="KW-0812">Transmembrane</keyword>
<keyword evidence="3" id="KW-1133">Transmembrane helix</keyword>
<comment type="caution">
    <text evidence="4">The sequence shown here is derived from an EMBL/GenBank/DDBJ whole genome shotgun (WGS) entry which is preliminary data.</text>
</comment>
<accession>A0A9W6PL94</accession>
<proteinExistence type="predicted"/>
<evidence type="ECO:0000313" key="4">
    <source>
        <dbReference type="EMBL" id="GLW56942.1"/>
    </source>
</evidence>
<feature type="transmembrane region" description="Helical" evidence="3">
    <location>
        <begin position="275"/>
        <end position="292"/>
    </location>
</feature>
<feature type="region of interest" description="Disordered" evidence="2">
    <location>
        <begin position="1"/>
        <end position="23"/>
    </location>
</feature>
<dbReference type="SUPFAM" id="SSF63817">
    <property type="entry name" value="Sortase"/>
    <property type="match status" value="1"/>
</dbReference>
<gene>
    <name evidence="4" type="ORF">Kpho01_49530</name>
</gene>
<dbReference type="Pfam" id="PF04203">
    <property type="entry name" value="Sortase"/>
    <property type="match status" value="1"/>
</dbReference>
<dbReference type="InterPro" id="IPR005754">
    <property type="entry name" value="Sortase"/>
</dbReference>
<dbReference type="AlphaFoldDB" id="A0A9W6PL94"/>
<feature type="transmembrane region" description="Helical" evidence="3">
    <location>
        <begin position="250"/>
        <end position="268"/>
    </location>
</feature>
<evidence type="ECO:0000256" key="3">
    <source>
        <dbReference type="SAM" id="Phobius"/>
    </source>
</evidence>
<dbReference type="RefSeq" id="WP_033251096.1">
    <property type="nucleotide sequence ID" value="NZ_BSRX01000032.1"/>
</dbReference>
<reference evidence="4" key="1">
    <citation type="submission" date="2023-02" db="EMBL/GenBank/DDBJ databases">
        <title>Kitasatospora phosalacinea NBRC 14362.</title>
        <authorList>
            <person name="Ichikawa N."/>
            <person name="Sato H."/>
            <person name="Tonouchi N."/>
        </authorList>
    </citation>
    <scope>NUCLEOTIDE SEQUENCE</scope>
    <source>
        <strain evidence="4">NBRC 14362</strain>
    </source>
</reference>